<evidence type="ECO:0000259" key="2">
    <source>
        <dbReference type="PROSITE" id="PS50104"/>
    </source>
</evidence>
<dbReference type="GO" id="GO:2000343">
    <property type="term" value="P:positive regulation of chemokine (C-X-C motif) ligand 2 production"/>
    <property type="evidence" value="ECO:0007669"/>
    <property type="project" value="TreeGrafter"/>
</dbReference>
<dbReference type="GO" id="GO:0005737">
    <property type="term" value="C:cytoplasm"/>
    <property type="evidence" value="ECO:0007669"/>
    <property type="project" value="TreeGrafter"/>
</dbReference>
<reference evidence="3" key="2">
    <citation type="submission" date="2025-09" db="UniProtKB">
        <authorList>
            <consortium name="Ensembl"/>
        </authorList>
    </citation>
    <scope>IDENTIFICATION</scope>
</reference>
<protein>
    <submittedName>
        <fullName evidence="3">Toll-interleukin 1 receptor (TIR) domain containing adaptor protein</fullName>
    </submittedName>
</protein>
<dbReference type="OrthoDB" id="9424455at2759"/>
<sequence>MHGWLQKLLKPRISLSTQQEHEAKVTRVSSLALSSFSSSSSSSSPGAVPSKPQQPQSALSSQQRYNLKYDLLVCHSSADNDIEVANHLVSFLEASPQSLRCFLWHRDVCPGGAFFTEFCQAVQDSHLQALLITPEFLQEDTCKYMLHQTLAEGPMSNRLIPLVHNLAHSQYPQELKFCIYINLSNNTNRGYNLINRTVLSYLEDLVKKEKTNNKDSCSKNSQKDGLMSNTNPAETSGPLEVLQKSNESLNDVCCGHH</sequence>
<keyword evidence="4" id="KW-1185">Reference proteome</keyword>
<dbReference type="InParanoid" id="A0A3Q3RFH5"/>
<dbReference type="GO" id="GO:0032760">
    <property type="term" value="P:positive regulation of tumor necrosis factor production"/>
    <property type="evidence" value="ECO:0007669"/>
    <property type="project" value="TreeGrafter"/>
</dbReference>
<dbReference type="GO" id="GO:0005886">
    <property type="term" value="C:plasma membrane"/>
    <property type="evidence" value="ECO:0007669"/>
    <property type="project" value="TreeGrafter"/>
</dbReference>
<dbReference type="GO" id="GO:0035663">
    <property type="term" value="F:Toll-like receptor 2 binding"/>
    <property type="evidence" value="ECO:0007669"/>
    <property type="project" value="TreeGrafter"/>
</dbReference>
<evidence type="ECO:0000313" key="4">
    <source>
        <dbReference type="Proteomes" id="UP000261640"/>
    </source>
</evidence>
<dbReference type="InterPro" id="IPR035897">
    <property type="entry name" value="Toll_tir_struct_dom_sf"/>
</dbReference>
<dbReference type="GO" id="GO:0043123">
    <property type="term" value="P:positive regulation of canonical NF-kappaB signal transduction"/>
    <property type="evidence" value="ECO:0007669"/>
    <property type="project" value="TreeGrafter"/>
</dbReference>
<dbReference type="Ensembl" id="ENSMAMT00000000654.2">
    <property type="protein sequence ID" value="ENSMAMP00000000640.1"/>
    <property type="gene ID" value="ENSMAMG00000000461.2"/>
</dbReference>
<organism evidence="3 4">
    <name type="scientific">Mastacembelus armatus</name>
    <name type="common">zig-zag eel</name>
    <dbReference type="NCBI Taxonomy" id="205130"/>
    <lineage>
        <taxon>Eukaryota</taxon>
        <taxon>Metazoa</taxon>
        <taxon>Chordata</taxon>
        <taxon>Craniata</taxon>
        <taxon>Vertebrata</taxon>
        <taxon>Euteleostomi</taxon>
        <taxon>Actinopterygii</taxon>
        <taxon>Neopterygii</taxon>
        <taxon>Teleostei</taxon>
        <taxon>Neoteleostei</taxon>
        <taxon>Acanthomorphata</taxon>
        <taxon>Anabantaria</taxon>
        <taxon>Synbranchiformes</taxon>
        <taxon>Mastacembelidae</taxon>
        <taxon>Mastacembelus</taxon>
    </lineage>
</organism>
<feature type="domain" description="TIR" evidence="2">
    <location>
        <begin position="67"/>
        <end position="205"/>
    </location>
</feature>
<dbReference type="InterPro" id="IPR017279">
    <property type="entry name" value="Tol-interleuk_rcpt_adapt_Tirap"/>
</dbReference>
<reference evidence="3" key="1">
    <citation type="submission" date="2025-08" db="UniProtKB">
        <authorList>
            <consortium name="Ensembl"/>
        </authorList>
    </citation>
    <scope>IDENTIFICATION</scope>
</reference>
<dbReference type="Pfam" id="PF13676">
    <property type="entry name" value="TIR_2"/>
    <property type="match status" value="1"/>
</dbReference>
<evidence type="ECO:0000313" key="3">
    <source>
        <dbReference type="Ensembl" id="ENSMAMP00000000640.1"/>
    </source>
</evidence>
<dbReference type="RefSeq" id="XP_026150812.1">
    <property type="nucleotide sequence ID" value="XM_026295027.1"/>
</dbReference>
<dbReference type="PANTHER" id="PTHR22662">
    <property type="entry name" value="TIRAP"/>
    <property type="match status" value="1"/>
</dbReference>
<feature type="region of interest" description="Disordered" evidence="1">
    <location>
        <begin position="35"/>
        <end position="59"/>
    </location>
</feature>
<dbReference type="PANTHER" id="PTHR22662:SF0">
    <property type="entry name" value="TOLL_INTERLEUKIN-1 RECEPTOR DOMAIN-CONTAINING ADAPTER PROTEIN"/>
    <property type="match status" value="1"/>
</dbReference>
<dbReference type="PROSITE" id="PS50104">
    <property type="entry name" value="TIR"/>
    <property type="match status" value="1"/>
</dbReference>
<evidence type="ECO:0000256" key="1">
    <source>
        <dbReference type="SAM" id="MobiDB-lite"/>
    </source>
</evidence>
<dbReference type="GO" id="GO:0034142">
    <property type="term" value="P:toll-like receptor 4 signaling pathway"/>
    <property type="evidence" value="ECO:0007669"/>
    <property type="project" value="TreeGrafter"/>
</dbReference>
<proteinExistence type="predicted"/>
<dbReference type="InterPro" id="IPR000157">
    <property type="entry name" value="TIR_dom"/>
</dbReference>
<dbReference type="GeneID" id="113123202"/>
<dbReference type="GO" id="GO:0035662">
    <property type="term" value="F:Toll-like receptor 4 binding"/>
    <property type="evidence" value="ECO:0007669"/>
    <property type="project" value="TreeGrafter"/>
</dbReference>
<dbReference type="SUPFAM" id="SSF52200">
    <property type="entry name" value="Toll/Interleukin receptor TIR domain"/>
    <property type="match status" value="1"/>
</dbReference>
<accession>A0A3Q3RFH5</accession>
<dbReference type="Gene3D" id="3.40.50.10140">
    <property type="entry name" value="Toll/interleukin-1 receptor homology (TIR) domain"/>
    <property type="match status" value="1"/>
</dbReference>
<feature type="region of interest" description="Disordered" evidence="1">
    <location>
        <begin position="212"/>
        <end position="241"/>
    </location>
</feature>
<dbReference type="AlphaFoldDB" id="A0A3Q3RFH5"/>
<dbReference type="Proteomes" id="UP000261640">
    <property type="component" value="Unplaced"/>
</dbReference>
<dbReference type="GeneTree" id="ENSGT00510000048428"/>
<name>A0A3Q3RFH5_9TELE</name>